<name>A0ABP0U192_9BRYO</name>
<evidence type="ECO:0000313" key="4">
    <source>
        <dbReference type="EMBL" id="CAK9210566.1"/>
    </source>
</evidence>
<dbReference type="Proteomes" id="UP001497512">
    <property type="component" value="Chromosome 18"/>
</dbReference>
<evidence type="ECO:0000256" key="1">
    <source>
        <dbReference type="ARBA" id="ARBA00004123"/>
    </source>
</evidence>
<dbReference type="SUPFAM" id="SSF47762">
    <property type="entry name" value="PAH2 domain"/>
    <property type="match status" value="1"/>
</dbReference>
<evidence type="ECO:0000256" key="2">
    <source>
        <dbReference type="ARBA" id="ARBA00023242"/>
    </source>
</evidence>
<evidence type="ECO:0000256" key="3">
    <source>
        <dbReference type="SAM" id="MobiDB-lite"/>
    </source>
</evidence>
<dbReference type="InterPro" id="IPR036600">
    <property type="entry name" value="PAH_sf"/>
</dbReference>
<dbReference type="PANTHER" id="PTHR12346">
    <property type="entry name" value="SIN3B-RELATED"/>
    <property type="match status" value="1"/>
</dbReference>
<proteinExistence type="predicted"/>
<dbReference type="EMBL" id="OZ019910">
    <property type="protein sequence ID" value="CAK9210566.1"/>
    <property type="molecule type" value="Genomic_DNA"/>
</dbReference>
<dbReference type="Gene3D" id="1.20.1160.11">
    <property type="entry name" value="Paired amphipathic helix"/>
    <property type="match status" value="1"/>
</dbReference>
<evidence type="ECO:0000313" key="5">
    <source>
        <dbReference type="Proteomes" id="UP001497512"/>
    </source>
</evidence>
<organism evidence="4 5">
    <name type="scientific">Sphagnum troendelagicum</name>
    <dbReference type="NCBI Taxonomy" id="128251"/>
    <lineage>
        <taxon>Eukaryota</taxon>
        <taxon>Viridiplantae</taxon>
        <taxon>Streptophyta</taxon>
        <taxon>Embryophyta</taxon>
        <taxon>Bryophyta</taxon>
        <taxon>Sphagnophytina</taxon>
        <taxon>Sphagnopsida</taxon>
        <taxon>Sphagnales</taxon>
        <taxon>Sphagnaceae</taxon>
        <taxon>Sphagnum</taxon>
    </lineage>
</organism>
<accession>A0ABP0U192</accession>
<dbReference type="InterPro" id="IPR039774">
    <property type="entry name" value="Sin3-like"/>
</dbReference>
<feature type="region of interest" description="Disordered" evidence="3">
    <location>
        <begin position="261"/>
        <end position="303"/>
    </location>
</feature>
<protein>
    <submittedName>
        <fullName evidence="4">Uncharacterized protein</fullName>
    </submittedName>
</protein>
<feature type="compositionally biased region" description="Low complexity" evidence="3">
    <location>
        <begin position="261"/>
        <end position="272"/>
    </location>
</feature>
<reference evidence="4" key="1">
    <citation type="submission" date="2024-02" db="EMBL/GenBank/DDBJ databases">
        <authorList>
            <consortium name="ELIXIR-Norway"/>
            <consortium name="Elixir Norway"/>
        </authorList>
    </citation>
    <scope>NUCLEOTIDE SEQUENCE</scope>
</reference>
<keyword evidence="5" id="KW-1185">Reference proteome</keyword>
<gene>
    <name evidence="4" type="ORF">CSSPTR1EN2_LOCUS10224</name>
</gene>
<comment type="subcellular location">
    <subcellularLocation>
        <location evidence="1">Nucleus</location>
    </subcellularLocation>
</comment>
<keyword evidence="2" id="KW-0539">Nucleus</keyword>
<sequence length="352" mass="41484">MRAAPCEHKAKASETHLVLQLKVAKRLHNCRSFDPPQQQQQQESRLDMAAQDLQLILPCPVDSYMNNLSEEQYRKCVENFMETMERTFAPDVGTKDTYLHFVQAATDFKEKHIEVAEWVEVVKELLDGHWWLLHRFANFLPVLEDNIGDQLREEAIANRNEETLRQTTIMRDAMRYAIHAPHESVEAYHEAFMEASYLARYVPMMIYSQVTGQYRDFLLRVKDRFDQELADAEDDQEAEEPPLQHVGNDVHQEQQQPLPLQYVPDDDQQPQQPQQPQPQQPLPRQYVPDDDDDLPEEQPQQQPVQYEAFVETVGMLATGERTRRQMMEEVATIFHPEHQDLLYEFYYLMRVQ</sequence>